<comment type="caution">
    <text evidence="1">The sequence shown here is derived from an EMBL/GenBank/DDBJ whole genome shotgun (WGS) entry which is preliminary data.</text>
</comment>
<proteinExistence type="predicted"/>
<dbReference type="HOGENOM" id="CLU_219443_0_0_10"/>
<gene>
    <name evidence="1" type="ORF">HMPREF9151_02025</name>
</gene>
<keyword evidence="2" id="KW-1185">Reference proteome</keyword>
<evidence type="ECO:0000313" key="1">
    <source>
        <dbReference type="EMBL" id="EKX98334.1"/>
    </source>
</evidence>
<dbReference type="EMBL" id="AMEP01000116">
    <property type="protein sequence ID" value="EKX98334.1"/>
    <property type="molecule type" value="Genomic_DNA"/>
</dbReference>
<name>L1N510_9BACT</name>
<organism evidence="1 2">
    <name type="scientific">Hoylesella saccharolytica F0055</name>
    <dbReference type="NCBI Taxonomy" id="1127699"/>
    <lineage>
        <taxon>Bacteria</taxon>
        <taxon>Pseudomonadati</taxon>
        <taxon>Bacteroidota</taxon>
        <taxon>Bacteroidia</taxon>
        <taxon>Bacteroidales</taxon>
        <taxon>Prevotellaceae</taxon>
        <taxon>Hoylesella</taxon>
    </lineage>
</organism>
<evidence type="ECO:0000313" key="2">
    <source>
        <dbReference type="Proteomes" id="UP000010433"/>
    </source>
</evidence>
<dbReference type="AlphaFoldDB" id="L1N510"/>
<dbReference type="Proteomes" id="UP000010433">
    <property type="component" value="Unassembled WGS sequence"/>
</dbReference>
<accession>L1N510</accession>
<dbReference type="PATRIC" id="fig|1127699.3.peg.1856"/>
<reference evidence="1 2" key="1">
    <citation type="submission" date="2012-05" db="EMBL/GenBank/DDBJ databases">
        <authorList>
            <person name="Weinstock G."/>
            <person name="Sodergren E."/>
            <person name="Lobos E.A."/>
            <person name="Fulton L."/>
            <person name="Fulton R."/>
            <person name="Courtney L."/>
            <person name="Fronick C."/>
            <person name="O'Laughlin M."/>
            <person name="Godfrey J."/>
            <person name="Wilson R.M."/>
            <person name="Miner T."/>
            <person name="Farmer C."/>
            <person name="Delehaunty K."/>
            <person name="Cordes M."/>
            <person name="Minx P."/>
            <person name="Tomlinson C."/>
            <person name="Chen J."/>
            <person name="Wollam A."/>
            <person name="Pepin K.H."/>
            <person name="Bhonagiri V."/>
            <person name="Zhang X."/>
            <person name="Suruliraj S."/>
            <person name="Warren W."/>
            <person name="Mitreva M."/>
            <person name="Mardis E.R."/>
            <person name="Wilson R.K."/>
        </authorList>
    </citation>
    <scope>NUCLEOTIDE SEQUENCE [LARGE SCALE GENOMIC DNA]</scope>
    <source>
        <strain evidence="1 2">F0055</strain>
    </source>
</reference>
<sequence>MMFCILKAMLLQLKTYAFTFSTVIFDQINESFSLDWKSEL</sequence>
<protein>
    <submittedName>
        <fullName evidence="1">Uncharacterized protein</fullName>
    </submittedName>
</protein>